<evidence type="ECO:0000313" key="1">
    <source>
        <dbReference type="EMBL" id="AGF74984.1"/>
    </source>
</evidence>
<dbReference type="EMBL" id="CP003123">
    <property type="protein sequence ID" value="AGF74984.1"/>
    <property type="molecule type" value="Genomic_DNA"/>
</dbReference>
<dbReference type="Proteomes" id="UP000011729">
    <property type="component" value="Chromosome"/>
</dbReference>
<dbReference type="KEGG" id="baus:BAnh1_11160"/>
<keyword evidence="2" id="KW-1185">Reference proteome</keyword>
<dbReference type="RefSeq" id="WP_015398487.1">
    <property type="nucleotide sequence ID" value="NC_020300.1"/>
</dbReference>
<reference evidence="1 2" key="1">
    <citation type="journal article" date="2013" name="PLoS Genet.">
        <title>A gene transfer agent and a dynamic repertoire of secretion systems hold the keys to the explosive radiation of the emerging pathogen Bartonella.</title>
        <authorList>
            <person name="Guy L."/>
            <person name="Nystedt B."/>
            <person name="Toft C."/>
            <person name="Zaremba-Niedzwiedzka K."/>
            <person name="Berglund E.C."/>
            <person name="Granberg F."/>
            <person name="Naslund K."/>
            <person name="Eriksson A.S."/>
            <person name="Andersson S.G."/>
        </authorList>
    </citation>
    <scope>NUCLEOTIDE SEQUENCE [LARGE SCALE GENOMIC DNA]</scope>
    <source>
        <strain evidence="1 2">Aust/NH1</strain>
    </source>
</reference>
<organism evidence="1 2">
    <name type="scientific">Bartonella australis (strain Aust/NH1)</name>
    <dbReference type="NCBI Taxonomy" id="1094489"/>
    <lineage>
        <taxon>Bacteria</taxon>
        <taxon>Pseudomonadati</taxon>
        <taxon>Pseudomonadota</taxon>
        <taxon>Alphaproteobacteria</taxon>
        <taxon>Hyphomicrobiales</taxon>
        <taxon>Bartonellaceae</taxon>
        <taxon>Bartonella</taxon>
    </lineage>
</organism>
<dbReference type="HOGENOM" id="CLU_3095972_0_0_5"/>
<protein>
    <submittedName>
        <fullName evidence="1">Uncharacterized protein</fullName>
    </submittedName>
</protein>
<evidence type="ECO:0000313" key="2">
    <source>
        <dbReference type="Proteomes" id="UP000011729"/>
    </source>
</evidence>
<accession>M1N547</accession>
<name>M1N547_BARAA</name>
<dbReference type="AlphaFoldDB" id="M1N547"/>
<gene>
    <name evidence="1" type="ordered locus">BAnh1_11160</name>
</gene>
<proteinExistence type="predicted"/>
<sequence>MRRIRPHEKSGALWETSTAAEREEYCGGNSLSWGVRGTVRDVHDRGGSRIL</sequence>